<sequence length="210" mass="24698">MYQELNDYLEFQSMKYIMPEKAGFLKDDMQTFKAKGQLARNSFTELSRALEQRMDGFKMQRVSNWANQAQVGRPHFWVYYRKDTDQLDDVAVALRVYGVKDSFGVSLEVSFVERQKSDKTLEKQARVLSIPIASPLYFMVQRQGETHREEGNEENRQRLMQEIKSGKVRKVLVKYDVLLTENQSLENILQRLLEGFEKVLPYYQVCQTIS</sequence>
<evidence type="ECO:0000313" key="3">
    <source>
        <dbReference type="EMBL" id="SUN30118.1"/>
    </source>
</evidence>
<dbReference type="AlphaFoldDB" id="A0A0H1UIG8"/>
<name>A0A0H1UIG8_STRAG</name>
<reference evidence="1 4" key="1">
    <citation type="journal article" date="2015" name="PLoS ONE">
        <title>Genomic analysis reveals the molecular basis for capsule loss in the group B streptococcus population.</title>
        <authorList>
            <consortium name="DEVANI Consortium"/>
            <person name="Rosini R."/>
            <person name="Campisi E."/>
            <person name="De Chiara M."/>
            <person name="Tettelin H."/>
            <person name="Rinaudo D."/>
            <person name="Toniolo C."/>
            <person name="Metruccio M."/>
            <person name="Guidotti S."/>
            <person name="Sorensen U.B."/>
            <person name="Kilian M."/>
            <person name="Ramirez M."/>
            <person name="Janulczyk R."/>
            <person name="Donati C."/>
            <person name="Grandi G."/>
            <person name="Margarit I."/>
        </authorList>
    </citation>
    <scope>NUCLEOTIDE SEQUENCE [LARGE SCALE GENOMIC DNA]</scope>
    <source>
        <strain evidence="1 4">DK-B-USS-215</strain>
    </source>
</reference>
<evidence type="ECO:0000313" key="2">
    <source>
        <dbReference type="EMBL" id="SUN13353.1"/>
    </source>
</evidence>
<dbReference type="EMBL" id="UHEW01000005">
    <property type="protein sequence ID" value="SUN30118.1"/>
    <property type="molecule type" value="Genomic_DNA"/>
</dbReference>
<evidence type="ECO:0000313" key="1">
    <source>
        <dbReference type="EMBL" id="KLL42400.1"/>
    </source>
</evidence>
<protein>
    <submittedName>
        <fullName evidence="1">Ribonuclease P</fullName>
    </submittedName>
    <submittedName>
        <fullName evidence="2">Sakacin A production response regulator</fullName>
    </submittedName>
</protein>
<gene>
    <name evidence="2" type="ORF">NCTC8185_00528</name>
    <name evidence="3" type="ORF">NCTC9828_02223</name>
    <name evidence="1" type="ORF">WA04_02575</name>
</gene>
<dbReference type="EMBL" id="LBKL01000034">
    <property type="protein sequence ID" value="KLL42400.1"/>
    <property type="molecule type" value="Genomic_DNA"/>
</dbReference>
<dbReference type="Proteomes" id="UP000035346">
    <property type="component" value="Unassembled WGS sequence"/>
</dbReference>
<proteinExistence type="predicted"/>
<reference evidence="5 6" key="2">
    <citation type="submission" date="2018-06" db="EMBL/GenBank/DDBJ databases">
        <authorList>
            <consortium name="Pathogen Informatics"/>
            <person name="Doyle S."/>
        </authorList>
    </citation>
    <scope>NUCLEOTIDE SEQUENCE [LARGE SCALE GENOMIC DNA]</scope>
    <source>
        <strain evidence="2 5">NCTC8185</strain>
        <strain evidence="3 6">NCTC9828</strain>
    </source>
</reference>
<evidence type="ECO:0000313" key="5">
    <source>
        <dbReference type="Proteomes" id="UP000254076"/>
    </source>
</evidence>
<comment type="caution">
    <text evidence="2">The sequence shown here is derived from an EMBL/GenBank/DDBJ whole genome shotgun (WGS) entry which is preliminary data.</text>
</comment>
<dbReference type="RefSeq" id="WP_000284163.1">
    <property type="nucleotide sequence ID" value="NZ_CAACXY010000016.1"/>
</dbReference>
<accession>A0A0H1UIG8</accession>
<dbReference type="Proteomes" id="UP000254076">
    <property type="component" value="Unassembled WGS sequence"/>
</dbReference>
<dbReference type="Proteomes" id="UP000255140">
    <property type="component" value="Unassembled WGS sequence"/>
</dbReference>
<organism evidence="2 5">
    <name type="scientific">Streptococcus agalactiae</name>
    <dbReference type="NCBI Taxonomy" id="1311"/>
    <lineage>
        <taxon>Bacteria</taxon>
        <taxon>Bacillati</taxon>
        <taxon>Bacillota</taxon>
        <taxon>Bacilli</taxon>
        <taxon>Lactobacillales</taxon>
        <taxon>Streptococcaceae</taxon>
        <taxon>Streptococcus</taxon>
    </lineage>
</organism>
<evidence type="ECO:0000313" key="6">
    <source>
        <dbReference type="Proteomes" id="UP000255140"/>
    </source>
</evidence>
<dbReference type="EMBL" id="UHEQ01000004">
    <property type="protein sequence ID" value="SUN13353.1"/>
    <property type="molecule type" value="Genomic_DNA"/>
</dbReference>
<evidence type="ECO:0000313" key="4">
    <source>
        <dbReference type="Proteomes" id="UP000035346"/>
    </source>
</evidence>